<reference evidence="2 3" key="1">
    <citation type="submission" date="2024-09" db="EMBL/GenBank/DDBJ databases">
        <title>Chromosome-scale assembly of Riccia fluitans.</title>
        <authorList>
            <person name="Paukszto L."/>
            <person name="Sawicki J."/>
            <person name="Karawczyk K."/>
            <person name="Piernik-Szablinska J."/>
            <person name="Szczecinska M."/>
            <person name="Mazdziarz M."/>
        </authorList>
    </citation>
    <scope>NUCLEOTIDE SEQUENCE [LARGE SCALE GENOMIC DNA]</scope>
    <source>
        <strain evidence="2">Rf_01</strain>
        <tissue evidence="2">Aerial parts of the thallus</tissue>
    </source>
</reference>
<evidence type="ECO:0000256" key="1">
    <source>
        <dbReference type="SAM" id="MobiDB-lite"/>
    </source>
</evidence>
<protein>
    <submittedName>
        <fullName evidence="2">Uncharacterized protein</fullName>
    </submittedName>
</protein>
<organism evidence="2 3">
    <name type="scientific">Riccia fluitans</name>
    <dbReference type="NCBI Taxonomy" id="41844"/>
    <lineage>
        <taxon>Eukaryota</taxon>
        <taxon>Viridiplantae</taxon>
        <taxon>Streptophyta</taxon>
        <taxon>Embryophyta</taxon>
        <taxon>Marchantiophyta</taxon>
        <taxon>Marchantiopsida</taxon>
        <taxon>Marchantiidae</taxon>
        <taxon>Marchantiales</taxon>
        <taxon>Ricciaceae</taxon>
        <taxon>Riccia</taxon>
    </lineage>
</organism>
<evidence type="ECO:0000313" key="3">
    <source>
        <dbReference type="Proteomes" id="UP001605036"/>
    </source>
</evidence>
<comment type="caution">
    <text evidence="2">The sequence shown here is derived from an EMBL/GenBank/DDBJ whole genome shotgun (WGS) entry which is preliminary data.</text>
</comment>
<sequence length="122" mass="14128">MIMDDSSLVPRRVSSAYEGRATMAVGSKRRPDRMMTPHYGHGLRMWPKQKQDQERPTGTPATWPAHNYRMGGEPSRLSQVRACEIPRIGRGRGGTEVNTRKCHRTRLSVLPQKRQHYRYQQI</sequence>
<dbReference type="Proteomes" id="UP001605036">
    <property type="component" value="Unassembled WGS sequence"/>
</dbReference>
<name>A0ABD1YNB6_9MARC</name>
<feature type="region of interest" description="Disordered" evidence="1">
    <location>
        <begin position="20"/>
        <end position="76"/>
    </location>
</feature>
<dbReference type="EMBL" id="JBHFFA010000004">
    <property type="protein sequence ID" value="KAL2632078.1"/>
    <property type="molecule type" value="Genomic_DNA"/>
</dbReference>
<keyword evidence="3" id="KW-1185">Reference proteome</keyword>
<accession>A0ABD1YNB6</accession>
<evidence type="ECO:0000313" key="2">
    <source>
        <dbReference type="EMBL" id="KAL2632078.1"/>
    </source>
</evidence>
<dbReference type="AlphaFoldDB" id="A0ABD1YNB6"/>
<gene>
    <name evidence="2" type="ORF">R1flu_016764</name>
</gene>
<proteinExistence type="predicted"/>